<name>A0A9Q4D6E8_9STAP</name>
<evidence type="ECO:0000256" key="6">
    <source>
        <dbReference type="ARBA" id="ARBA00022898"/>
    </source>
</evidence>
<dbReference type="EMBL" id="JANSKX010000025">
    <property type="protein sequence ID" value="MCY1595178.1"/>
    <property type="molecule type" value="Genomic_DNA"/>
</dbReference>
<dbReference type="InterPro" id="IPR000524">
    <property type="entry name" value="Tscrpt_reg_HTH_GntR"/>
</dbReference>
<dbReference type="CDD" id="cd00609">
    <property type="entry name" value="AAT_like"/>
    <property type="match status" value="1"/>
</dbReference>
<keyword evidence="9" id="KW-0804">Transcription</keyword>
<dbReference type="EMBL" id="JANSLD010000003">
    <property type="protein sequence ID" value="MCY1582166.1"/>
    <property type="molecule type" value="Genomic_DNA"/>
</dbReference>
<sequence>MKYKKVASYIRNKILLGDWIYGMRIPSQRELAQRFNVNRVTIIKSSELLEQEGFIITRTGSGTYVSNYLKNQLISNKWMEMMEWSSIGRNQYTVQLINKLETDTSYLHMSKGELGTDLIPHLELKNAMNRVSNDIATFSLGYNNGYGYHKLRELIACRLKKSGIQISKENVLITSGALHAIQLINHGFLSQNTTIFSNTPSYIDSTQTFKHLNMRKITIPHHKGLAFTSVLDKYLSLKEKALYLDPTFNNPTGASMSLNHRQNIIDYCLTHNIPIIEDDIYRDIWFDREPDPSLKSLDKNGSVIYISSYSKTVAPALRIGWIIASEKVIEQLADIRMQIDYGSSMLSQMVIYELLKSGDYERHIQRIRKILKKKRDFTLDILEKHFQNIAHWEVPKGGFFIWLTLKDNINVKKLFSELIEKEHILINPGHIYNSDENTIRLSFAYETNPNIELGLKKIHKYIVNYVDN</sequence>
<evidence type="ECO:0000313" key="14">
    <source>
        <dbReference type="Proteomes" id="UP001081438"/>
    </source>
</evidence>
<evidence type="ECO:0000256" key="5">
    <source>
        <dbReference type="ARBA" id="ARBA00022679"/>
    </source>
</evidence>
<evidence type="ECO:0000256" key="9">
    <source>
        <dbReference type="ARBA" id="ARBA00023163"/>
    </source>
</evidence>
<keyword evidence="4 12" id="KW-0032">Aminotransferase</keyword>
<dbReference type="GO" id="GO:0030170">
    <property type="term" value="F:pyridoxal phosphate binding"/>
    <property type="evidence" value="ECO:0007669"/>
    <property type="project" value="InterPro"/>
</dbReference>
<dbReference type="Pfam" id="PF00155">
    <property type="entry name" value="Aminotran_1_2"/>
    <property type="match status" value="1"/>
</dbReference>
<dbReference type="Proteomes" id="UP001081438">
    <property type="component" value="Unassembled WGS sequence"/>
</dbReference>
<evidence type="ECO:0000256" key="1">
    <source>
        <dbReference type="ARBA" id="ARBA00001933"/>
    </source>
</evidence>
<comment type="cofactor">
    <cofactor evidence="1">
        <name>pyridoxal 5'-phosphate</name>
        <dbReference type="ChEBI" id="CHEBI:597326"/>
    </cofactor>
</comment>
<evidence type="ECO:0000313" key="13">
    <source>
        <dbReference type="Proteomes" id="UP001072952"/>
    </source>
</evidence>
<dbReference type="AlphaFoldDB" id="A0A9Q4D6E8"/>
<dbReference type="CDD" id="cd07377">
    <property type="entry name" value="WHTH_GntR"/>
    <property type="match status" value="1"/>
</dbReference>
<proteinExistence type="inferred from homology"/>
<evidence type="ECO:0000256" key="7">
    <source>
        <dbReference type="ARBA" id="ARBA00023015"/>
    </source>
</evidence>
<dbReference type="Gene3D" id="3.90.1150.10">
    <property type="entry name" value="Aspartate Aminotransferase, domain 1"/>
    <property type="match status" value="1"/>
</dbReference>
<dbReference type="RefSeq" id="WP_124225659.1">
    <property type="nucleotide sequence ID" value="NZ_JALCYB010000032.1"/>
</dbReference>
<dbReference type="InterPro" id="IPR036390">
    <property type="entry name" value="WH_DNA-bd_sf"/>
</dbReference>
<dbReference type="InterPro" id="IPR015422">
    <property type="entry name" value="PyrdxlP-dep_Trfase_small"/>
</dbReference>
<dbReference type="SUPFAM" id="SSF46785">
    <property type="entry name" value="Winged helix' DNA-binding domain"/>
    <property type="match status" value="1"/>
</dbReference>
<accession>A0A9Q4D6E8</accession>
<evidence type="ECO:0000256" key="8">
    <source>
        <dbReference type="ARBA" id="ARBA00023125"/>
    </source>
</evidence>
<evidence type="ECO:0000259" key="10">
    <source>
        <dbReference type="PROSITE" id="PS50949"/>
    </source>
</evidence>
<dbReference type="InterPro" id="IPR004839">
    <property type="entry name" value="Aminotransferase_I/II_large"/>
</dbReference>
<reference evidence="11" key="3">
    <citation type="submission" date="2022-08" db="EMBL/GenBank/DDBJ databases">
        <authorList>
            <person name="Magnan C."/>
        </authorList>
    </citation>
    <scope>NUCLEOTIDE SEQUENCE</scope>
    <source>
        <strain evidence="11">NSP012P</strain>
    </source>
</reference>
<keyword evidence="13" id="KW-1185">Reference proteome</keyword>
<keyword evidence="7" id="KW-0805">Transcription regulation</keyword>
<protein>
    <recommendedName>
        <fullName evidence="3">HTH-type transcriptional regulator NorG</fullName>
    </recommendedName>
</protein>
<gene>
    <name evidence="12" type="ORF">NW112_07995</name>
    <name evidence="11" type="ORF">NW133_01200</name>
</gene>
<feature type="domain" description="HTH gntR-type" evidence="10">
    <location>
        <begin position="1"/>
        <end position="68"/>
    </location>
</feature>
<dbReference type="InterPro" id="IPR036388">
    <property type="entry name" value="WH-like_DNA-bd_sf"/>
</dbReference>
<dbReference type="Gene3D" id="3.40.640.10">
    <property type="entry name" value="Type I PLP-dependent aspartate aminotransferase-like (Major domain)"/>
    <property type="match status" value="1"/>
</dbReference>
<dbReference type="PANTHER" id="PTHR42790:SF19">
    <property type="entry name" value="KYNURENINE_ALPHA-AMINOADIPATE AMINOTRANSFERASE, MITOCHONDRIAL"/>
    <property type="match status" value="1"/>
</dbReference>
<dbReference type="Gene3D" id="1.10.10.10">
    <property type="entry name" value="Winged helix-like DNA-binding domain superfamily/Winged helix DNA-binding domain"/>
    <property type="match status" value="1"/>
</dbReference>
<comment type="caution">
    <text evidence="12">The sequence shown here is derived from an EMBL/GenBank/DDBJ whole genome shotgun (WGS) entry which is preliminary data.</text>
</comment>
<dbReference type="GO" id="GO:0008483">
    <property type="term" value="F:transaminase activity"/>
    <property type="evidence" value="ECO:0007669"/>
    <property type="project" value="UniProtKB-KW"/>
</dbReference>
<dbReference type="GO" id="GO:0003677">
    <property type="term" value="F:DNA binding"/>
    <property type="evidence" value="ECO:0007669"/>
    <property type="project" value="UniProtKB-KW"/>
</dbReference>
<evidence type="ECO:0000256" key="2">
    <source>
        <dbReference type="ARBA" id="ARBA00005384"/>
    </source>
</evidence>
<evidence type="ECO:0000256" key="3">
    <source>
        <dbReference type="ARBA" id="ARBA00015123"/>
    </source>
</evidence>
<keyword evidence="5" id="KW-0808">Transferase</keyword>
<reference evidence="11" key="1">
    <citation type="journal article" date="2022" name="Int. J. Mol. Sci.">
        <title>Phenotypic and Genotypic Virulence Characterisation of Staphylococcus pettenkoferi Strains Isolated from Human Bloodstream and Diabetic Foot Infections.</title>
        <authorList>
            <person name="Magnan C."/>
            <person name="Ahmad-Mansour N."/>
            <person name="Pouget C."/>
            <person name="Morsli M."/>
            <person name="Huc-Brandt S."/>
            <person name="Pantel A."/>
            <person name="Dunyach-Remy C."/>
            <person name="Sotto A."/>
            <person name="Molle V."/>
            <person name="Lavigne J.-P."/>
        </authorList>
    </citation>
    <scope>NUCLEOTIDE SEQUENCE</scope>
    <source>
        <strain evidence="11">NSP012P</strain>
    </source>
</reference>
<keyword evidence="6" id="KW-0663">Pyridoxal phosphate</keyword>
<dbReference type="SUPFAM" id="SSF53383">
    <property type="entry name" value="PLP-dependent transferases"/>
    <property type="match status" value="1"/>
</dbReference>
<dbReference type="GO" id="GO:1901605">
    <property type="term" value="P:alpha-amino acid metabolic process"/>
    <property type="evidence" value="ECO:0007669"/>
    <property type="project" value="TreeGrafter"/>
</dbReference>
<dbReference type="InterPro" id="IPR015424">
    <property type="entry name" value="PyrdxlP-dep_Trfase"/>
</dbReference>
<evidence type="ECO:0000313" key="11">
    <source>
        <dbReference type="EMBL" id="MCY1582166.1"/>
    </source>
</evidence>
<organism evidence="12 14">
    <name type="scientific">Staphylococcus pettenkoferi</name>
    <dbReference type="NCBI Taxonomy" id="170573"/>
    <lineage>
        <taxon>Bacteria</taxon>
        <taxon>Bacillati</taxon>
        <taxon>Bacillota</taxon>
        <taxon>Bacilli</taxon>
        <taxon>Bacillales</taxon>
        <taxon>Staphylococcaceae</taxon>
        <taxon>Staphylococcus</taxon>
    </lineage>
</organism>
<dbReference type="InterPro" id="IPR050859">
    <property type="entry name" value="Class-I_PLP-dep_aminotransf"/>
</dbReference>
<dbReference type="Pfam" id="PF00392">
    <property type="entry name" value="GntR"/>
    <property type="match status" value="1"/>
</dbReference>
<evidence type="ECO:0000256" key="4">
    <source>
        <dbReference type="ARBA" id="ARBA00022576"/>
    </source>
</evidence>
<dbReference type="GO" id="GO:0003700">
    <property type="term" value="F:DNA-binding transcription factor activity"/>
    <property type="evidence" value="ECO:0007669"/>
    <property type="project" value="InterPro"/>
</dbReference>
<reference evidence="12" key="2">
    <citation type="journal article" date="2022" name="Int. J. Mol. Sci.">
        <title>Phenotypic and genotypic virulence characterisation of Staphylococcus pettenkoferi strains isolated from human bloodstream and diabetic foot infections.</title>
        <authorList>
            <person name="Magnan C."/>
        </authorList>
    </citation>
    <scope>NUCLEOTIDE SEQUENCE</scope>
    <source>
        <strain evidence="12">NSP020P</strain>
    </source>
</reference>
<evidence type="ECO:0000313" key="12">
    <source>
        <dbReference type="EMBL" id="MCY1595178.1"/>
    </source>
</evidence>
<keyword evidence="8" id="KW-0238">DNA-binding</keyword>
<dbReference type="InterPro" id="IPR015421">
    <property type="entry name" value="PyrdxlP-dep_Trfase_major"/>
</dbReference>
<dbReference type="PROSITE" id="PS50949">
    <property type="entry name" value="HTH_GNTR"/>
    <property type="match status" value="1"/>
</dbReference>
<dbReference type="SMART" id="SM00345">
    <property type="entry name" value="HTH_GNTR"/>
    <property type="match status" value="1"/>
</dbReference>
<dbReference type="PRINTS" id="PR00035">
    <property type="entry name" value="HTHGNTR"/>
</dbReference>
<dbReference type="PANTHER" id="PTHR42790">
    <property type="entry name" value="AMINOTRANSFERASE"/>
    <property type="match status" value="1"/>
</dbReference>
<comment type="similarity">
    <text evidence="2">In the C-terminal section; belongs to the class-I pyridoxal-phosphate-dependent aminotransferase family.</text>
</comment>
<dbReference type="Proteomes" id="UP001072952">
    <property type="component" value="Unassembled WGS sequence"/>
</dbReference>